<feature type="transmembrane region" description="Helical" evidence="3">
    <location>
        <begin position="165"/>
        <end position="186"/>
    </location>
</feature>
<dbReference type="Gene3D" id="1.20.1250.20">
    <property type="entry name" value="MFS general substrate transporter like domains"/>
    <property type="match status" value="2"/>
</dbReference>
<keyword evidence="3" id="KW-0812">Transmembrane</keyword>
<dbReference type="AlphaFoldDB" id="A0A9P7NC72"/>
<comment type="subcellular location">
    <subcellularLocation>
        <location evidence="1">Membrane</location>
        <topology evidence="1">Multi-pass membrane protein</topology>
    </subcellularLocation>
</comment>
<feature type="transmembrane region" description="Helical" evidence="3">
    <location>
        <begin position="141"/>
        <end position="159"/>
    </location>
</feature>
<feature type="transmembrane region" description="Helical" evidence="3">
    <location>
        <begin position="400"/>
        <end position="421"/>
    </location>
</feature>
<feature type="transmembrane region" description="Helical" evidence="3">
    <location>
        <begin position="111"/>
        <end position="129"/>
    </location>
</feature>
<dbReference type="PROSITE" id="PS50850">
    <property type="entry name" value="MFS"/>
    <property type="match status" value="1"/>
</dbReference>
<dbReference type="InterPro" id="IPR020846">
    <property type="entry name" value="MFS_dom"/>
</dbReference>
<feature type="transmembrane region" description="Helical" evidence="3">
    <location>
        <begin position="308"/>
        <end position="325"/>
    </location>
</feature>
<feature type="domain" description="Major facilitator superfamily (MFS) profile" evidence="4">
    <location>
        <begin position="72"/>
        <end position="459"/>
    </location>
</feature>
<evidence type="ECO:0000313" key="6">
    <source>
        <dbReference type="Proteomes" id="UP000748025"/>
    </source>
</evidence>
<keyword evidence="3" id="KW-0472">Membrane</keyword>
<comment type="similarity">
    <text evidence="2">Belongs to the major facilitator superfamily. Monocarboxylate porter (TC 2.A.1.13) family.</text>
</comment>
<dbReference type="GO" id="GO:0016020">
    <property type="term" value="C:membrane"/>
    <property type="evidence" value="ECO:0007669"/>
    <property type="project" value="UniProtKB-SubCell"/>
</dbReference>
<keyword evidence="3" id="KW-1133">Transmembrane helix</keyword>
<organism evidence="5 6">
    <name type="scientific">Claviceps pusilla</name>
    <dbReference type="NCBI Taxonomy" id="123648"/>
    <lineage>
        <taxon>Eukaryota</taxon>
        <taxon>Fungi</taxon>
        <taxon>Dikarya</taxon>
        <taxon>Ascomycota</taxon>
        <taxon>Pezizomycotina</taxon>
        <taxon>Sordariomycetes</taxon>
        <taxon>Hypocreomycetidae</taxon>
        <taxon>Hypocreales</taxon>
        <taxon>Clavicipitaceae</taxon>
        <taxon>Claviceps</taxon>
    </lineage>
</organism>
<feature type="transmembrane region" description="Helical" evidence="3">
    <location>
        <begin position="337"/>
        <end position="357"/>
    </location>
</feature>
<feature type="transmembrane region" description="Helical" evidence="3">
    <location>
        <begin position="363"/>
        <end position="388"/>
    </location>
</feature>
<name>A0A9P7NC72_9HYPO</name>
<dbReference type="OrthoDB" id="2213137at2759"/>
<dbReference type="Pfam" id="PF07690">
    <property type="entry name" value="MFS_1"/>
    <property type="match status" value="1"/>
</dbReference>
<proteinExistence type="inferred from homology"/>
<evidence type="ECO:0000259" key="4">
    <source>
        <dbReference type="PROSITE" id="PS50850"/>
    </source>
</evidence>
<dbReference type="InterPro" id="IPR050327">
    <property type="entry name" value="Proton-linked_MCT"/>
</dbReference>
<evidence type="ECO:0000256" key="1">
    <source>
        <dbReference type="ARBA" id="ARBA00004141"/>
    </source>
</evidence>
<dbReference type="InterPro" id="IPR036259">
    <property type="entry name" value="MFS_trans_sf"/>
</dbReference>
<sequence>MARLSIFKQRKEQCSVDDLEGVCNSRSSLSSSSSVITFCDPNHVPGPLDAEKKGSDGPSDLDLDPPDGGWLAWSQVIAANLANAVSWGLAATWGVYQLYYVDSLGLASSDVAWIGSIQVFIGFLVCAPSGRIADAGYPREVIILGCFFVVLGSYMTSFCSKYWEILLSQGICLGIGIGIGSTPAVAITSSYFKKHRPLALSLSGIGTSAGGVIFPATVQYLIPQIGFRWASRVAALIALVICIASCALLRPRLPGRKTGPLIEWAAFRETSYVLFAVGAFLNFYGMYFGLFYINSFARNTIDFSSLESVHLLIMTNAVGVVIRPVAGQLANRVLGPINVYIIATTMIGTMLFIWTAVDTRASMYAFSIFFGVAVSASQATYVPSLASLTLDPQKMGIRFGMVETLSAFSALAGPPTAGFIIDRDGGRFFGAQIWGGSIMLAAAMVLAATRVSVTGWKWKVLI</sequence>
<reference evidence="5" key="1">
    <citation type="journal article" date="2020" name="bioRxiv">
        <title>Whole genome comparisons of ergot fungi reveals the divergence and evolution of species within the genus Claviceps are the result of varying mechanisms driving genome evolution and host range expansion.</title>
        <authorList>
            <person name="Wyka S.A."/>
            <person name="Mondo S.J."/>
            <person name="Liu M."/>
            <person name="Dettman J."/>
            <person name="Nalam V."/>
            <person name="Broders K.D."/>
        </authorList>
    </citation>
    <scope>NUCLEOTIDE SEQUENCE</scope>
    <source>
        <strain evidence="5">CCC 602</strain>
    </source>
</reference>
<evidence type="ECO:0000256" key="2">
    <source>
        <dbReference type="ARBA" id="ARBA00006727"/>
    </source>
</evidence>
<dbReference type="PANTHER" id="PTHR11360:SF130">
    <property type="entry name" value="MAJOR FACILITATOR SUPERFAMILY (MFS) PROFILE DOMAIN-CONTAINING PROTEIN-RELATED"/>
    <property type="match status" value="1"/>
</dbReference>
<dbReference type="EMBL" id="SRPW01000707">
    <property type="protein sequence ID" value="KAG6012708.1"/>
    <property type="molecule type" value="Genomic_DNA"/>
</dbReference>
<feature type="transmembrane region" description="Helical" evidence="3">
    <location>
        <begin position="270"/>
        <end position="293"/>
    </location>
</feature>
<keyword evidence="6" id="KW-1185">Reference proteome</keyword>
<dbReference type="InterPro" id="IPR011701">
    <property type="entry name" value="MFS"/>
</dbReference>
<dbReference type="GO" id="GO:0022857">
    <property type="term" value="F:transmembrane transporter activity"/>
    <property type="evidence" value="ECO:0007669"/>
    <property type="project" value="InterPro"/>
</dbReference>
<gene>
    <name evidence="5" type="ORF">E4U43_007686</name>
</gene>
<dbReference type="PANTHER" id="PTHR11360">
    <property type="entry name" value="MONOCARBOXYLATE TRANSPORTER"/>
    <property type="match status" value="1"/>
</dbReference>
<accession>A0A9P7NC72</accession>
<feature type="transmembrane region" description="Helical" evidence="3">
    <location>
        <begin position="81"/>
        <end position="99"/>
    </location>
</feature>
<dbReference type="Proteomes" id="UP000748025">
    <property type="component" value="Unassembled WGS sequence"/>
</dbReference>
<evidence type="ECO:0000256" key="3">
    <source>
        <dbReference type="SAM" id="Phobius"/>
    </source>
</evidence>
<dbReference type="SUPFAM" id="SSF103473">
    <property type="entry name" value="MFS general substrate transporter"/>
    <property type="match status" value="1"/>
</dbReference>
<feature type="transmembrane region" description="Helical" evidence="3">
    <location>
        <begin position="229"/>
        <end position="249"/>
    </location>
</feature>
<evidence type="ECO:0000313" key="5">
    <source>
        <dbReference type="EMBL" id="KAG6012708.1"/>
    </source>
</evidence>
<protein>
    <recommendedName>
        <fullName evidence="4">Major facilitator superfamily (MFS) profile domain-containing protein</fullName>
    </recommendedName>
</protein>
<feature type="transmembrane region" description="Helical" evidence="3">
    <location>
        <begin position="433"/>
        <end position="453"/>
    </location>
</feature>
<feature type="transmembrane region" description="Helical" evidence="3">
    <location>
        <begin position="198"/>
        <end position="217"/>
    </location>
</feature>
<comment type="caution">
    <text evidence="5">The sequence shown here is derived from an EMBL/GenBank/DDBJ whole genome shotgun (WGS) entry which is preliminary data.</text>
</comment>